<dbReference type="SMART" id="SM01245">
    <property type="entry name" value="Jag_N"/>
    <property type="match status" value="1"/>
</dbReference>
<evidence type="ECO:0000256" key="4">
    <source>
        <dbReference type="ARBA" id="ARBA00023186"/>
    </source>
</evidence>
<comment type="domain">
    <text evidence="6">Has an N-terminal Jag-N domain and 2 RNA-binding domains (KH and R3H).</text>
</comment>
<keyword evidence="11" id="KW-1185">Reference proteome</keyword>
<accession>A0A2U1E5G4</accession>
<evidence type="ECO:0000313" key="11">
    <source>
        <dbReference type="Proteomes" id="UP000245793"/>
    </source>
</evidence>
<dbReference type="InterPro" id="IPR001374">
    <property type="entry name" value="R3H_dom"/>
</dbReference>
<comment type="caution">
    <text evidence="10">The sequence shown here is derived from an EMBL/GenBank/DDBJ whole genome shotgun (WGS) entry which is preliminary data.</text>
</comment>
<dbReference type="GO" id="GO:0008360">
    <property type="term" value="P:regulation of cell shape"/>
    <property type="evidence" value="ECO:0007669"/>
    <property type="project" value="UniProtKB-KW"/>
</dbReference>
<dbReference type="SMART" id="SM00393">
    <property type="entry name" value="R3H"/>
    <property type="match status" value="1"/>
</dbReference>
<dbReference type="Pfam" id="PF01424">
    <property type="entry name" value="R3H"/>
    <property type="match status" value="1"/>
</dbReference>
<dbReference type="SUPFAM" id="SSF82708">
    <property type="entry name" value="R3H domain"/>
    <property type="match status" value="1"/>
</dbReference>
<dbReference type="RefSeq" id="WP_165803555.1">
    <property type="nucleotide sequence ID" value="NZ_QEKV01000002.1"/>
</dbReference>
<comment type="function">
    <text evidence="6">A probable RNA chaperone. Forms a complex with KhpA which binds to cellular RNA and controls its expression. Plays a role in peptidoglycan (PG) homeostasis and cell length regulation.</text>
</comment>
<comment type="subunit">
    <text evidence="6">Forms a complex with KhpA.</text>
</comment>
<feature type="region of interest" description="Jag_N domain" evidence="6">
    <location>
        <begin position="5"/>
        <end position="55"/>
    </location>
</feature>
<dbReference type="AlphaFoldDB" id="A0A2U1E5G4"/>
<proteinExistence type="inferred from homology"/>
<evidence type="ECO:0000256" key="8">
    <source>
        <dbReference type="SAM" id="MobiDB-lite"/>
    </source>
</evidence>
<dbReference type="InterPro" id="IPR039247">
    <property type="entry name" value="KhpB"/>
</dbReference>
<keyword evidence="3 6" id="KW-0133">Cell shape</keyword>
<organism evidence="10 11">
    <name type="scientific">Ezakiella coagulans</name>
    <dbReference type="NCBI Taxonomy" id="46507"/>
    <lineage>
        <taxon>Bacteria</taxon>
        <taxon>Bacillati</taxon>
        <taxon>Bacillota</taxon>
        <taxon>Tissierellia</taxon>
        <taxon>Ezakiella</taxon>
    </lineage>
</organism>
<dbReference type="InterPro" id="IPR036867">
    <property type="entry name" value="R3H_dom_sf"/>
</dbReference>
<sequence>MDKITLEKKTVEEAILEGLKLLGAKREDVIIHVEEEGQKGFLGLIGGKDAKVTIVKKGTPDAALYEDNESDSLTKNAATNFINDAKESVTEKYENSDFKENVDEAKEKVSDFADDAKKKIESFTEDTKAKVMEVTEVVRNEVSNFKDDVKDSFEDTKEKVSDFAEDAKEKISETTESVKEKVSEVKEEAHEDVAKFKDDAKESLEDTREKVNDKIDDIKGENINSTFPQFETKDEAAEASRIFLEDMMHKMGYAGVVEVIPPIEEDENYVLDIIPDDFKMNSRFIGKKGDTLSSIGYLVNVFLRNRFQGDMMIEVDCGDYIYEKQEDLKSFARMGAERALNEGEYKFRPMNAYDRRLVHREINKIEGVTTHSEGEEPRRRIVVQRDPQ</sequence>
<feature type="domain" description="R3H" evidence="9">
    <location>
        <begin position="322"/>
        <end position="387"/>
    </location>
</feature>
<name>A0A2U1E5G4_9FIRM</name>
<dbReference type="SUPFAM" id="SSF58113">
    <property type="entry name" value="Apolipoprotein A-I"/>
    <property type="match status" value="1"/>
</dbReference>
<evidence type="ECO:0000259" key="9">
    <source>
        <dbReference type="PROSITE" id="PS51061"/>
    </source>
</evidence>
<keyword evidence="2 6" id="KW-0694">RNA-binding</keyword>
<dbReference type="GO" id="GO:0005737">
    <property type="term" value="C:cytoplasm"/>
    <property type="evidence" value="ECO:0007669"/>
    <property type="project" value="UniProtKB-SubCell"/>
</dbReference>
<dbReference type="GO" id="GO:0003723">
    <property type="term" value="F:RNA binding"/>
    <property type="evidence" value="ECO:0007669"/>
    <property type="project" value="UniProtKB-UniRule"/>
</dbReference>
<dbReference type="GO" id="GO:0071555">
    <property type="term" value="P:cell wall organization"/>
    <property type="evidence" value="ECO:0007669"/>
    <property type="project" value="UniProtKB-KW"/>
</dbReference>
<comment type="similarity">
    <text evidence="6">Belongs to the KhpB RNA-binding protein family.</text>
</comment>
<dbReference type="Gene3D" id="1.20.5.1230">
    <property type="entry name" value="Apolipoprotein A-I"/>
    <property type="match status" value="1"/>
</dbReference>
<dbReference type="Pfam" id="PF14804">
    <property type="entry name" value="Jag_N"/>
    <property type="match status" value="1"/>
</dbReference>
<dbReference type="Gene3D" id="3.30.1370.50">
    <property type="entry name" value="R3H-like domain"/>
    <property type="match status" value="1"/>
</dbReference>
<evidence type="ECO:0000256" key="2">
    <source>
        <dbReference type="ARBA" id="ARBA00022884"/>
    </source>
</evidence>
<feature type="coiled-coil region" evidence="7">
    <location>
        <begin position="164"/>
        <end position="221"/>
    </location>
</feature>
<dbReference type="PANTHER" id="PTHR35800:SF1">
    <property type="entry name" value="RNA-BINDING PROTEIN KHPB"/>
    <property type="match status" value="1"/>
</dbReference>
<dbReference type="PANTHER" id="PTHR35800">
    <property type="entry name" value="PROTEIN JAG"/>
    <property type="match status" value="1"/>
</dbReference>
<evidence type="ECO:0000256" key="5">
    <source>
        <dbReference type="ARBA" id="ARBA00023316"/>
    </source>
</evidence>
<keyword evidence="5 6" id="KW-0961">Cell wall biogenesis/degradation</keyword>
<dbReference type="EMBL" id="QEKV01000002">
    <property type="protein sequence ID" value="PVY95190.1"/>
    <property type="molecule type" value="Genomic_DNA"/>
</dbReference>
<feature type="region of interest" description="Disordered" evidence="8">
    <location>
        <begin position="367"/>
        <end position="388"/>
    </location>
</feature>
<keyword evidence="4 6" id="KW-0143">Chaperone</keyword>
<evidence type="ECO:0000256" key="6">
    <source>
        <dbReference type="HAMAP-Rule" id="MF_00867"/>
    </source>
</evidence>
<dbReference type="InterPro" id="IPR034079">
    <property type="entry name" value="R3H_KhpB"/>
</dbReference>
<protein>
    <recommendedName>
        <fullName evidence="6">RNA-binding protein KhpB</fullName>
    </recommendedName>
    <alternativeName>
        <fullName evidence="6">RNA-binding protein EloR</fullName>
    </alternativeName>
</protein>
<evidence type="ECO:0000313" key="10">
    <source>
        <dbReference type="EMBL" id="PVY95190.1"/>
    </source>
</evidence>
<reference evidence="10 11" key="1">
    <citation type="submission" date="2018-04" db="EMBL/GenBank/DDBJ databases">
        <title>Genomic Encyclopedia of Type Strains, Phase IV (KMG-IV): sequencing the most valuable type-strain genomes for metagenomic binning, comparative biology and taxonomic classification.</title>
        <authorList>
            <person name="Goeker M."/>
        </authorList>
    </citation>
    <scope>NUCLEOTIDE SEQUENCE [LARGE SCALE GENOMIC DNA]</scope>
    <source>
        <strain evidence="10 11">DSM 20705</strain>
    </source>
</reference>
<evidence type="ECO:0000256" key="7">
    <source>
        <dbReference type="SAM" id="Coils"/>
    </source>
</evidence>
<evidence type="ECO:0000256" key="1">
    <source>
        <dbReference type="ARBA" id="ARBA00022490"/>
    </source>
</evidence>
<dbReference type="InterPro" id="IPR032782">
    <property type="entry name" value="KhpB_N"/>
</dbReference>
<dbReference type="Gene3D" id="3.30.30.80">
    <property type="entry name" value="probable RNA-binding protein from clostridium symbiosum atcc 14940"/>
    <property type="match status" value="1"/>
</dbReference>
<dbReference type="InterPro" id="IPR015946">
    <property type="entry name" value="KH_dom-like_a/b"/>
</dbReference>
<dbReference type="GO" id="GO:0009252">
    <property type="term" value="P:peptidoglycan biosynthetic process"/>
    <property type="evidence" value="ECO:0007669"/>
    <property type="project" value="UniProtKB-UniRule"/>
</dbReference>
<keyword evidence="7" id="KW-0175">Coiled coil</keyword>
<dbReference type="Proteomes" id="UP000245793">
    <property type="component" value="Unassembled WGS sequence"/>
</dbReference>
<evidence type="ECO:0000256" key="3">
    <source>
        <dbReference type="ARBA" id="ARBA00022960"/>
    </source>
</evidence>
<dbReference type="Gene3D" id="3.30.300.20">
    <property type="match status" value="1"/>
</dbReference>
<dbReference type="CDD" id="cd02644">
    <property type="entry name" value="R3H_jag"/>
    <property type="match status" value="1"/>
</dbReference>
<dbReference type="PROSITE" id="PS51061">
    <property type="entry name" value="R3H"/>
    <property type="match status" value="1"/>
</dbReference>
<dbReference type="InterPro" id="IPR038247">
    <property type="entry name" value="Jag_N_dom_sf"/>
</dbReference>
<comment type="subcellular location">
    <subcellularLocation>
        <location evidence="6">Cytoplasm</location>
    </subcellularLocation>
</comment>
<keyword evidence="1 6" id="KW-0963">Cytoplasm</keyword>
<gene>
    <name evidence="6" type="primary">khpB</name>
    <name evidence="6" type="synonym">eloR</name>
    <name evidence="10" type="ORF">C7381_10278</name>
</gene>
<dbReference type="HAMAP" id="MF_00867">
    <property type="entry name" value="KhpB"/>
    <property type="match status" value="1"/>
</dbReference>